<accession>A0A858MT89</accession>
<protein>
    <submittedName>
        <fullName evidence="1">Baseplate tail tube initiator</fullName>
    </submittedName>
</protein>
<dbReference type="EMBL" id="MT234342">
    <property type="protein sequence ID" value="QIW87809.1"/>
    <property type="molecule type" value="Genomic_DNA"/>
</dbReference>
<sequence>MHDELMYMIENTGGFFRPNRYRVEIDLPQGLQEEYQEHMRLIGLTCSSASLPGFSLEVKEYERSNSIYRPHTSNVTTTDFKFYIGKNLIVRELFNDWTRLAVDHESKLVGYEDDFVGQFRLYPMGRMAGEGNIIQEIILIKAFPESVGPVTLGYEEGNQIATINVPVRYTTFV</sequence>
<organism evidence="1 2">
    <name type="scientific">Agrobacterium phage OLIVR5</name>
    <dbReference type="NCBI Taxonomy" id="2723773"/>
    <lineage>
        <taxon>Viruses</taxon>
        <taxon>Duplodnaviria</taxon>
        <taxon>Heunggongvirae</taxon>
        <taxon>Uroviricota</taxon>
        <taxon>Caudoviricetes</taxon>
        <taxon>Pootjesviridae</taxon>
        <taxon>Heverleevirus</taxon>
        <taxon>Heverleevirus OLIVR5</taxon>
    </lineage>
</organism>
<evidence type="ECO:0000313" key="2">
    <source>
        <dbReference type="Proteomes" id="UP000671873"/>
    </source>
</evidence>
<gene>
    <name evidence="1" type="ORF">Ab1vBOLIVR5_gp161c</name>
</gene>
<keyword evidence="2" id="KW-1185">Reference proteome</keyword>
<dbReference type="Proteomes" id="UP000671873">
    <property type="component" value="Segment"/>
</dbReference>
<proteinExistence type="predicted"/>
<reference evidence="1 2" key="1">
    <citation type="submission" date="2020-03" db="EMBL/GenBank/DDBJ databases">
        <authorList>
            <person name="Holtappels D."/>
            <person name="Bomans J.P.J."/>
            <person name="Lavigne R."/>
            <person name="Wagemans J."/>
        </authorList>
    </citation>
    <scope>NUCLEOTIDE SEQUENCE [LARGE SCALE GENOMIC DNA]</scope>
    <source>
        <strain evidence="1 2">OLIVR5</strain>
    </source>
</reference>
<name>A0A858MT89_9CAUD</name>
<evidence type="ECO:0000313" key="1">
    <source>
        <dbReference type="EMBL" id="QIW87809.1"/>
    </source>
</evidence>